<evidence type="ECO:0000313" key="1">
    <source>
        <dbReference type="EMBL" id="GAA2897713.1"/>
    </source>
</evidence>
<protein>
    <submittedName>
        <fullName evidence="1">Uncharacterized protein</fullName>
    </submittedName>
</protein>
<keyword evidence="2" id="KW-1185">Reference proteome</keyword>
<dbReference type="InterPro" id="IPR045592">
    <property type="entry name" value="DUF6461"/>
</dbReference>
<organism evidence="1 2">
    <name type="scientific">Streptosporangium fragile</name>
    <dbReference type="NCBI Taxonomy" id="46186"/>
    <lineage>
        <taxon>Bacteria</taxon>
        <taxon>Bacillati</taxon>
        <taxon>Actinomycetota</taxon>
        <taxon>Actinomycetes</taxon>
        <taxon>Streptosporangiales</taxon>
        <taxon>Streptosporangiaceae</taxon>
        <taxon>Streptosporangium</taxon>
    </lineage>
</organism>
<accession>A0ABN3W538</accession>
<sequence length="374" mass="41500">MAETAQARLVGVTMDPIGVRLIEAIQAGLREEGFCFTWCRNDDLREVAHRFGADPGTGVWAGPEELEDLEEEHQEDLLQLTPAGEWTLAFEPHGFQGEREEVMETLSVGGLALSVFWRGARDNRVTYAVDGDIVTSFRLADLSERSGSDPAALDELLGQVGLHDGLSMWERKVRILALAETISGWTLTSEWVRSPQFAVAITTPVPRVLVPRAYLHPREPFLDEPEFTRILADPSPPMAPAVTRLVVSTVATAVGLQDHPLVQEAIRVLDHGESFPSERETLRARLYQAAEETRQAMLRQHEPTPDTAEAERLDQVGHSLYALSNALSPSPVNAAYTVADEAFRVPRLSRTDVMRLHVLNNVARRILLDGLHRS</sequence>
<dbReference type="EMBL" id="BAAAVI010000060">
    <property type="protein sequence ID" value="GAA2897713.1"/>
    <property type="molecule type" value="Genomic_DNA"/>
</dbReference>
<reference evidence="1 2" key="1">
    <citation type="journal article" date="2019" name="Int. J. Syst. Evol. Microbiol.">
        <title>The Global Catalogue of Microorganisms (GCM) 10K type strain sequencing project: providing services to taxonomists for standard genome sequencing and annotation.</title>
        <authorList>
            <consortium name="The Broad Institute Genomics Platform"/>
            <consortium name="The Broad Institute Genome Sequencing Center for Infectious Disease"/>
            <person name="Wu L."/>
            <person name="Ma J."/>
        </authorList>
    </citation>
    <scope>NUCLEOTIDE SEQUENCE [LARGE SCALE GENOMIC DNA]</scope>
    <source>
        <strain evidence="1 2">JCM 6242</strain>
    </source>
</reference>
<name>A0ABN3W538_9ACTN</name>
<dbReference type="Proteomes" id="UP001500831">
    <property type="component" value="Unassembled WGS sequence"/>
</dbReference>
<comment type="caution">
    <text evidence="1">The sequence shown here is derived from an EMBL/GenBank/DDBJ whole genome shotgun (WGS) entry which is preliminary data.</text>
</comment>
<dbReference type="Pfam" id="PF20062">
    <property type="entry name" value="DUF6461"/>
    <property type="match status" value="1"/>
</dbReference>
<gene>
    <name evidence="1" type="ORF">GCM10010517_62800</name>
</gene>
<proteinExistence type="predicted"/>
<evidence type="ECO:0000313" key="2">
    <source>
        <dbReference type="Proteomes" id="UP001500831"/>
    </source>
</evidence>